<evidence type="ECO:0000256" key="4">
    <source>
        <dbReference type="ARBA" id="ARBA00048707"/>
    </source>
</evidence>
<dbReference type="STRING" id="1283841.A0A084QB69"/>
<dbReference type="OMA" id="DHAPNWT"/>
<dbReference type="InterPro" id="IPR023476">
    <property type="entry name" value="Pep_tRNA_hydro_II_dom_sf"/>
</dbReference>
<keyword evidence="2" id="KW-0378">Hydrolase</keyword>
<evidence type="ECO:0000256" key="2">
    <source>
        <dbReference type="ARBA" id="ARBA00022801"/>
    </source>
</evidence>
<accession>A0A084QB69</accession>
<dbReference type="PANTHER" id="PTHR12649:SF11">
    <property type="entry name" value="PEPTIDYL-TRNA HYDROLASE 2, MITOCHONDRIAL"/>
    <property type="match status" value="1"/>
</dbReference>
<dbReference type="OrthoDB" id="1733656at2759"/>
<comment type="catalytic activity">
    <reaction evidence="4">
        <text>an N-acyl-L-alpha-aminoacyl-tRNA + H2O = an N-acyl-L-amino acid + a tRNA + H(+)</text>
        <dbReference type="Rhea" id="RHEA:54448"/>
        <dbReference type="Rhea" id="RHEA-COMP:10123"/>
        <dbReference type="Rhea" id="RHEA-COMP:13883"/>
        <dbReference type="ChEBI" id="CHEBI:15377"/>
        <dbReference type="ChEBI" id="CHEBI:15378"/>
        <dbReference type="ChEBI" id="CHEBI:59874"/>
        <dbReference type="ChEBI" id="CHEBI:78442"/>
        <dbReference type="ChEBI" id="CHEBI:138191"/>
        <dbReference type="EC" id="3.1.1.29"/>
    </reaction>
</comment>
<dbReference type="EC" id="3.1.1.29" evidence="1"/>
<dbReference type="CDD" id="cd02430">
    <property type="entry name" value="PTH2"/>
    <property type="match status" value="1"/>
</dbReference>
<dbReference type="FunCoup" id="A0A084QB69">
    <property type="interactions" value="931"/>
</dbReference>
<dbReference type="SUPFAM" id="SSF102462">
    <property type="entry name" value="Peptidyl-tRNA hydrolase II"/>
    <property type="match status" value="1"/>
</dbReference>
<dbReference type="Pfam" id="PF01981">
    <property type="entry name" value="PTH2"/>
    <property type="match status" value="1"/>
</dbReference>
<evidence type="ECO:0000256" key="3">
    <source>
        <dbReference type="ARBA" id="ARBA00038050"/>
    </source>
</evidence>
<keyword evidence="5" id="KW-0472">Membrane</keyword>
<dbReference type="GO" id="GO:0004045">
    <property type="term" value="F:peptidyl-tRNA hydrolase activity"/>
    <property type="evidence" value="ECO:0007669"/>
    <property type="project" value="UniProtKB-EC"/>
</dbReference>
<dbReference type="PANTHER" id="PTHR12649">
    <property type="entry name" value="PEPTIDYL-TRNA HYDROLASE 2"/>
    <property type="match status" value="1"/>
</dbReference>
<dbReference type="HOGENOM" id="CLU_073661_0_0_1"/>
<keyword evidence="5" id="KW-0812">Transmembrane</keyword>
<proteinExistence type="inferred from homology"/>
<organism evidence="6 7">
    <name type="scientific">Stachybotrys chlorohalonatus (strain IBT 40285)</name>
    <dbReference type="NCBI Taxonomy" id="1283841"/>
    <lineage>
        <taxon>Eukaryota</taxon>
        <taxon>Fungi</taxon>
        <taxon>Dikarya</taxon>
        <taxon>Ascomycota</taxon>
        <taxon>Pezizomycotina</taxon>
        <taxon>Sordariomycetes</taxon>
        <taxon>Hypocreomycetidae</taxon>
        <taxon>Hypocreales</taxon>
        <taxon>Stachybotryaceae</taxon>
        <taxon>Stachybotrys</taxon>
    </lineage>
</organism>
<dbReference type="Proteomes" id="UP000028524">
    <property type="component" value="Unassembled WGS sequence"/>
</dbReference>
<dbReference type="InterPro" id="IPR002833">
    <property type="entry name" value="PTH2"/>
</dbReference>
<feature type="transmembrane region" description="Helical" evidence="5">
    <location>
        <begin position="12"/>
        <end position="36"/>
    </location>
</feature>
<dbReference type="GO" id="GO:0005829">
    <property type="term" value="C:cytosol"/>
    <property type="evidence" value="ECO:0007669"/>
    <property type="project" value="TreeGrafter"/>
</dbReference>
<dbReference type="NCBIfam" id="TIGR00283">
    <property type="entry name" value="arch_pth2"/>
    <property type="match status" value="1"/>
</dbReference>
<evidence type="ECO:0000313" key="7">
    <source>
        <dbReference type="Proteomes" id="UP000028524"/>
    </source>
</evidence>
<evidence type="ECO:0000313" key="6">
    <source>
        <dbReference type="EMBL" id="KFA61204.1"/>
    </source>
</evidence>
<evidence type="ECO:0000256" key="1">
    <source>
        <dbReference type="ARBA" id="ARBA00013260"/>
    </source>
</evidence>
<dbReference type="AlphaFoldDB" id="A0A084QB69"/>
<dbReference type="NCBIfam" id="NF003314">
    <property type="entry name" value="PRK04322.1"/>
    <property type="match status" value="1"/>
</dbReference>
<comment type="similarity">
    <text evidence="3">Belongs to the PTH2 family.</text>
</comment>
<dbReference type="EMBL" id="KL660865">
    <property type="protein sequence ID" value="KFA61204.1"/>
    <property type="molecule type" value="Genomic_DNA"/>
</dbReference>
<dbReference type="InParanoid" id="A0A084QB69"/>
<gene>
    <name evidence="6" type="ORF">S40285_06445</name>
</gene>
<protein>
    <recommendedName>
        <fullName evidence="1">peptidyl-tRNA hydrolase</fullName>
        <ecNumber evidence="1">3.1.1.29</ecNumber>
    </recommendedName>
</protein>
<reference evidence="6 7" key="1">
    <citation type="journal article" date="2014" name="BMC Genomics">
        <title>Comparative genome sequencing reveals chemotype-specific gene clusters in the toxigenic black mold Stachybotrys.</title>
        <authorList>
            <person name="Semeiks J."/>
            <person name="Borek D."/>
            <person name="Otwinowski Z."/>
            <person name="Grishin N.V."/>
        </authorList>
    </citation>
    <scope>NUCLEOTIDE SEQUENCE [LARGE SCALE GENOMIC DNA]</scope>
    <source>
        <strain evidence="6 7">IBT 40285</strain>
    </source>
</reference>
<keyword evidence="5" id="KW-1133">Transmembrane helix</keyword>
<dbReference type="FunFam" id="3.40.1490.10:FF:000001">
    <property type="entry name" value="Peptidyl-tRNA hydrolase 2"/>
    <property type="match status" value="1"/>
</dbReference>
<dbReference type="Gene3D" id="3.40.1490.10">
    <property type="entry name" value="Bit1"/>
    <property type="match status" value="1"/>
</dbReference>
<keyword evidence="7" id="KW-1185">Reference proteome</keyword>
<name>A0A084QB69_STAC4</name>
<evidence type="ECO:0000256" key="5">
    <source>
        <dbReference type="SAM" id="Phobius"/>
    </source>
</evidence>
<sequence length="230" mass="25333">MATRMLDEPTTVLLGTALASFVSGYLFGVYAIRGYFISPDLVEERRRFRNDPEESEESDVDEDEVALDHAPNWVNGREADRRQGLSMDAIREKQQQQPKPAPNYGNSNEECKLVLVVRTDLGMTKGKIAAQCSHATLACYKTLVRAAPGSPESNILSRWERLGQAKIAVQIKSQDELLELRRKARSLGLTAEVIQDAGRTQIEAGSMTVLGVGPAPKSVVDQITGHLKLL</sequence>